<feature type="domain" description="N-acetyltransferase" evidence="3">
    <location>
        <begin position="1"/>
        <end position="142"/>
    </location>
</feature>
<dbReference type="Gene3D" id="3.40.630.30">
    <property type="match status" value="1"/>
</dbReference>
<evidence type="ECO:0000256" key="2">
    <source>
        <dbReference type="ARBA" id="ARBA00023315"/>
    </source>
</evidence>
<evidence type="ECO:0000313" key="5">
    <source>
        <dbReference type="Proteomes" id="UP000547614"/>
    </source>
</evidence>
<accession>A0A839VA38</accession>
<name>A0A839VA38_9GAMM</name>
<proteinExistence type="predicted"/>
<dbReference type="RefSeq" id="WP_183325615.1">
    <property type="nucleotide sequence ID" value="NZ_JACHXP010000009.1"/>
</dbReference>
<dbReference type="EMBL" id="JACHXP010000009">
    <property type="protein sequence ID" value="MBB3190820.1"/>
    <property type="molecule type" value="Genomic_DNA"/>
</dbReference>
<protein>
    <submittedName>
        <fullName evidence="4">Putative acetyltransferase</fullName>
        <ecNumber evidence="4">2.3.1.-</ecNumber>
    </submittedName>
</protein>
<evidence type="ECO:0000256" key="1">
    <source>
        <dbReference type="ARBA" id="ARBA00022679"/>
    </source>
</evidence>
<dbReference type="CDD" id="cd04301">
    <property type="entry name" value="NAT_SF"/>
    <property type="match status" value="1"/>
</dbReference>
<evidence type="ECO:0000313" key="4">
    <source>
        <dbReference type="EMBL" id="MBB3190820.1"/>
    </source>
</evidence>
<dbReference type="AlphaFoldDB" id="A0A839VA38"/>
<dbReference type="Proteomes" id="UP000547614">
    <property type="component" value="Unassembled WGS sequence"/>
</dbReference>
<dbReference type="InterPro" id="IPR016181">
    <property type="entry name" value="Acyl_CoA_acyltransferase"/>
</dbReference>
<gene>
    <name evidence="4" type="ORF">FHR94_002061</name>
</gene>
<sequence>MIRTAVAEDLPVLVDIWRRAALHAHDFLPAAFWEARVDDMVTRRLPGCEILVLDAGGRVLGFAALDGDHLDALYVEPDVQSFGYGAQLLAHAMQGRRRITLDVYTRNVRAVSFYHRMGFTAIGEQADPDSGESETRMEWCAEPSAMA</sequence>
<organism evidence="4 5">
    <name type="scientific">Halomonas cerina</name>
    <dbReference type="NCBI Taxonomy" id="447424"/>
    <lineage>
        <taxon>Bacteria</taxon>
        <taxon>Pseudomonadati</taxon>
        <taxon>Pseudomonadota</taxon>
        <taxon>Gammaproteobacteria</taxon>
        <taxon>Oceanospirillales</taxon>
        <taxon>Halomonadaceae</taxon>
        <taxon>Halomonas</taxon>
    </lineage>
</organism>
<dbReference type="PANTHER" id="PTHR43800">
    <property type="entry name" value="PEPTIDYL-LYSINE N-ACETYLTRANSFERASE YJAB"/>
    <property type="match status" value="1"/>
</dbReference>
<dbReference type="GO" id="GO:0016747">
    <property type="term" value="F:acyltransferase activity, transferring groups other than amino-acyl groups"/>
    <property type="evidence" value="ECO:0007669"/>
    <property type="project" value="InterPro"/>
</dbReference>
<dbReference type="PROSITE" id="PS51186">
    <property type="entry name" value="GNAT"/>
    <property type="match status" value="1"/>
</dbReference>
<dbReference type="InterPro" id="IPR000182">
    <property type="entry name" value="GNAT_dom"/>
</dbReference>
<comment type="caution">
    <text evidence="4">The sequence shown here is derived from an EMBL/GenBank/DDBJ whole genome shotgun (WGS) entry which is preliminary data.</text>
</comment>
<keyword evidence="5" id="KW-1185">Reference proteome</keyword>
<keyword evidence="1 4" id="KW-0808">Transferase</keyword>
<reference evidence="4 5" key="1">
    <citation type="submission" date="2020-08" db="EMBL/GenBank/DDBJ databases">
        <title>Genomic Encyclopedia of Type Strains, Phase III (KMG-III): the genomes of soil and plant-associated and newly described type strains.</title>
        <authorList>
            <person name="Whitman W."/>
        </authorList>
    </citation>
    <scope>NUCLEOTIDE SEQUENCE [LARGE SCALE GENOMIC DNA]</scope>
    <source>
        <strain evidence="4 5">CECT 7282</strain>
    </source>
</reference>
<evidence type="ECO:0000259" key="3">
    <source>
        <dbReference type="PROSITE" id="PS51186"/>
    </source>
</evidence>
<keyword evidence="2 4" id="KW-0012">Acyltransferase</keyword>
<dbReference type="EC" id="2.3.1.-" evidence="4"/>
<dbReference type="SUPFAM" id="SSF55729">
    <property type="entry name" value="Acyl-CoA N-acyltransferases (Nat)"/>
    <property type="match status" value="1"/>
</dbReference>
<dbReference type="PANTHER" id="PTHR43800:SF1">
    <property type="entry name" value="PEPTIDYL-LYSINE N-ACETYLTRANSFERASE YJAB"/>
    <property type="match status" value="1"/>
</dbReference>
<dbReference type="Pfam" id="PF13508">
    <property type="entry name" value="Acetyltransf_7"/>
    <property type="match status" value="1"/>
</dbReference>